<dbReference type="Pfam" id="PF16183">
    <property type="entry name" value="Kinesin_assoc"/>
    <property type="match status" value="1"/>
</dbReference>
<evidence type="ECO:0000256" key="3">
    <source>
        <dbReference type="PROSITE-ProRule" id="PRU00023"/>
    </source>
</evidence>
<evidence type="ECO:0000256" key="4">
    <source>
        <dbReference type="SAM" id="Coils"/>
    </source>
</evidence>
<dbReference type="InterPro" id="IPR022164">
    <property type="entry name" value="Kinesin-like"/>
</dbReference>
<dbReference type="Pfam" id="PF00169">
    <property type="entry name" value="PH"/>
    <property type="match status" value="1"/>
</dbReference>
<feature type="coiled-coil region" evidence="4">
    <location>
        <begin position="770"/>
        <end position="853"/>
    </location>
</feature>
<feature type="domain" description="PH" evidence="6">
    <location>
        <begin position="1706"/>
        <end position="1799"/>
    </location>
</feature>
<dbReference type="PANTHER" id="PTHR24171:SF9">
    <property type="entry name" value="ANKYRIN REPEAT DOMAIN-CONTAINING PROTEIN 39"/>
    <property type="match status" value="1"/>
</dbReference>
<sequence length="1799" mass="205253">MKKIMNVAKINEDPNAAMIRTLREEIDKLKSRLKSSGADVGDIKALQDKLIQNKLDRERERKEWEQKLQAARKAAQLGEEALNSQGISVKIDRTKPHLLNLNEDPQMSETLVYYVKPDAKATLISSRFHRDKPCIKIQGEGMSIEHCYLLQEEDKSIILSQTKLNGKTFVNGKLIKDNVKLTHGDRIAFGRDQLFRFFHPEGKGMKSIGWSDAHAELLESKDWKEYIQELETQRKELEALKKREGERKKALERRKVRKLEKIRKITSIKTEEKMKIIQGRFDNFMSGVYGEIVLLVDEMNALICSLGILGDTEFRLEIISDAAHIPTETTRTAQVAVDYKSKINGFSCKGGEKVDIIMICGDGFSLVATDESNIGWIPSSFLYPEAPADENSAPLAVKSMGIRCWESTQPEIHAVRKSSSVFVEDFQRSIVRCKWRVPLFLQRLATLRKIYNRAKTKNQQKIVYNPTEILLKKDFQVVGISSLSMHMLLFSGGSAMETCLPVLDPCGNTIAKIVLELVMEETKSDELDDGDEPLDLETPVTIGCTSTGVAYTIRVIIKEISDIDALALPLPVAAGGPKEGVKVELITRHSFWNYHPKLSCSQASLIEWDKNPSDTEVRGPVLQKIPEMSAKAQVEKGDQEITEKEEKGGQEVEKGRQEVEKTTDNGLTESELAAIRELNSRKEKLKAERNSLLEKRKKIRELRMVNLKSRQDLANDIGKQRKVFSDFKGLLKKLQSKVVEIPEDDANTTAEEKKIRKQKRLLQKRCKSKIDEINSKVQIVNTQYNQLRKKYQQAQTQNEDLGKQDSALKKKQVDMQQRHKKELNKILSRIKEINQAAAKRKAETEEKARLAVENAHLRIIEFEPTMLGMIFGDSRVLEVKADSQADKLGVKKGWILKKFNDITISKGVRMREMFLNNRKEGKRMSLTFDTRGAEEDNMHIDDATTWTYRLKPQDKCGYRAIGLRNSADINDVARDEKGEVIEIGEGRGEIVVIERLHDILTGQLFLRLEDGRGWIFALDPRDCKTKILDLIYTSKCTENKRRPSQLIGQRKVLTEVDKKLLEAFSNKNFGDVEGLLKEKADPNCQDSEMDTPLHQSARWNKTNIVQLLIQHKALPNKKSERGNTALIEACWRGCLDTAKVLITAKANVNDITEAGNTAIHWSAYKGHVKVVELLLKNKAKPDMINTKGRTPLHYALRQHNNEIVTLLQPAIASSAKTEEKNNSGMLWGRCSINKEFRHIIRRSQMTPELLAHLCDSALTIETLIKVSLTREEFSTDLLDDLSEEQIIDKLGDMRKNPPMPKPMDNKCFAALTARLSKKRQIADVLSRDQVFSRLQMQENEMRNKSKDDFFNAQGDEELLKEISQPTAATPVSCRTPRNGKTALSHYLENTYGAVPDGIMDLKPSWSKLKLFVAADIEEISEDGKFKPVRMKEEDPSRTKLDDPMAASIAAPSRVYRLSTRCKRFVVTIVQPDKNVVVLESIKQMKIKYFYLTSRPLEPFALETDQAVLSIERQELLQRGRILHCEARWTSGLMNHELFNKPSEAGERVVVVLEVEVFVRDSTKPMAIKYPISVKIYKKPQVVERKNLTHRLHKLGNHFRIERKLNETEIKPALRKCTSRLKNLEMTVIDEHKRQHKCFVGSIQDTKLKDDADMVFTLPPLRDSSEASEQEEDKKKDGIQAKRTSSNFSKGVDKIFIAVVPEQHEEVVFKEGFLFKKENFGKFKRFFFELKPPHLYYRKTKGVGKPAGHFDLISAKIERITNNAKHPYAFQLKSKSSNWTISANNKEEAEQWIEALDVNN</sequence>
<dbReference type="InterPro" id="IPR032405">
    <property type="entry name" value="Kinesin_assoc"/>
</dbReference>
<keyword evidence="2 3" id="KW-0040">ANK repeat</keyword>
<dbReference type="SMART" id="SM00233">
    <property type="entry name" value="PH"/>
    <property type="match status" value="1"/>
</dbReference>
<accession>A0A7S0DTW5</accession>
<dbReference type="Pfam" id="PF00498">
    <property type="entry name" value="FHA"/>
    <property type="match status" value="1"/>
</dbReference>
<dbReference type="PROSITE" id="PS50088">
    <property type="entry name" value="ANK_REPEAT"/>
    <property type="match status" value="3"/>
</dbReference>
<evidence type="ECO:0000259" key="6">
    <source>
        <dbReference type="PROSITE" id="PS50003"/>
    </source>
</evidence>
<dbReference type="Gene3D" id="2.30.29.30">
    <property type="entry name" value="Pleckstrin-homology domain (PH domain)/Phosphotyrosine-binding domain (PTB)"/>
    <property type="match status" value="1"/>
</dbReference>
<evidence type="ECO:0000313" key="7">
    <source>
        <dbReference type="EMBL" id="CAD8465335.1"/>
    </source>
</evidence>
<evidence type="ECO:0000256" key="5">
    <source>
        <dbReference type="SAM" id="MobiDB-lite"/>
    </source>
</evidence>
<dbReference type="PROSITE" id="PS50003">
    <property type="entry name" value="PH_DOMAIN"/>
    <property type="match status" value="1"/>
</dbReference>
<gene>
    <name evidence="7" type="ORF">LAMO00422_LOCUS24303</name>
</gene>
<proteinExistence type="predicted"/>
<dbReference type="Pfam" id="PF13637">
    <property type="entry name" value="Ank_4"/>
    <property type="match status" value="1"/>
</dbReference>
<dbReference type="SUPFAM" id="SSF49879">
    <property type="entry name" value="SMAD/FHA domain"/>
    <property type="match status" value="1"/>
</dbReference>
<feature type="region of interest" description="Disordered" evidence="5">
    <location>
        <begin position="633"/>
        <end position="668"/>
    </location>
</feature>
<name>A0A7S0DTW5_9EUKA</name>
<evidence type="ECO:0000256" key="2">
    <source>
        <dbReference type="ARBA" id="ARBA00023043"/>
    </source>
</evidence>
<feature type="coiled-coil region" evidence="4">
    <location>
        <begin position="668"/>
        <end position="702"/>
    </location>
</feature>
<keyword evidence="1" id="KW-0677">Repeat</keyword>
<dbReference type="InterPro" id="IPR008984">
    <property type="entry name" value="SMAD_FHA_dom_sf"/>
</dbReference>
<feature type="repeat" description="ANK" evidence="3">
    <location>
        <begin position="1187"/>
        <end position="1207"/>
    </location>
</feature>
<dbReference type="InterPro" id="IPR001849">
    <property type="entry name" value="PH_domain"/>
</dbReference>
<dbReference type="Pfam" id="PF12796">
    <property type="entry name" value="Ank_2"/>
    <property type="match status" value="1"/>
</dbReference>
<feature type="repeat" description="ANK" evidence="3">
    <location>
        <begin position="1088"/>
        <end position="1120"/>
    </location>
</feature>
<dbReference type="PANTHER" id="PTHR24171">
    <property type="entry name" value="ANKYRIN REPEAT DOMAIN-CONTAINING PROTEIN 39-RELATED"/>
    <property type="match status" value="1"/>
</dbReference>
<feature type="coiled-coil region" evidence="4">
    <location>
        <begin position="220"/>
        <end position="254"/>
    </location>
</feature>
<reference evidence="7" key="1">
    <citation type="submission" date="2021-01" db="EMBL/GenBank/DDBJ databases">
        <authorList>
            <person name="Corre E."/>
            <person name="Pelletier E."/>
            <person name="Niang G."/>
            <person name="Scheremetjew M."/>
            <person name="Finn R."/>
            <person name="Kale V."/>
            <person name="Holt S."/>
            <person name="Cochrane G."/>
            <person name="Meng A."/>
            <person name="Brown T."/>
            <person name="Cohen L."/>
        </authorList>
    </citation>
    <scope>NUCLEOTIDE SEQUENCE</scope>
    <source>
        <strain evidence="7">CCMP2058</strain>
    </source>
</reference>
<dbReference type="PROSITE" id="PS50297">
    <property type="entry name" value="ANK_REP_REGION"/>
    <property type="match status" value="2"/>
</dbReference>
<dbReference type="InterPro" id="IPR002110">
    <property type="entry name" value="Ankyrin_rpt"/>
</dbReference>
<dbReference type="SMART" id="SM00248">
    <property type="entry name" value="ANK"/>
    <property type="match status" value="5"/>
</dbReference>
<evidence type="ECO:0000256" key="1">
    <source>
        <dbReference type="ARBA" id="ARBA00022737"/>
    </source>
</evidence>
<keyword evidence="4" id="KW-0175">Coiled coil</keyword>
<dbReference type="InterPro" id="IPR011993">
    <property type="entry name" value="PH-like_dom_sf"/>
</dbReference>
<feature type="compositionally biased region" description="Basic and acidic residues" evidence="5">
    <location>
        <begin position="633"/>
        <end position="663"/>
    </location>
</feature>
<dbReference type="SUPFAM" id="SSF48403">
    <property type="entry name" value="Ankyrin repeat"/>
    <property type="match status" value="1"/>
</dbReference>
<dbReference type="EMBL" id="HBEM01035531">
    <property type="protein sequence ID" value="CAD8465335.1"/>
    <property type="molecule type" value="Transcribed_RNA"/>
</dbReference>
<feature type="region of interest" description="Disordered" evidence="5">
    <location>
        <begin position="1662"/>
        <end position="1681"/>
    </location>
</feature>
<dbReference type="InterPro" id="IPR036770">
    <property type="entry name" value="Ankyrin_rpt-contain_sf"/>
</dbReference>
<feature type="repeat" description="ANK" evidence="3">
    <location>
        <begin position="1154"/>
        <end position="1186"/>
    </location>
</feature>
<dbReference type="Gene3D" id="2.60.200.20">
    <property type="match status" value="1"/>
</dbReference>
<dbReference type="CDD" id="cd00821">
    <property type="entry name" value="PH"/>
    <property type="match status" value="1"/>
</dbReference>
<dbReference type="Pfam" id="PF12473">
    <property type="entry name" value="DUF3694"/>
    <property type="match status" value="1"/>
</dbReference>
<dbReference type="SUPFAM" id="SSF50729">
    <property type="entry name" value="PH domain-like"/>
    <property type="match status" value="1"/>
</dbReference>
<protein>
    <recommendedName>
        <fullName evidence="6">PH domain-containing protein</fullName>
    </recommendedName>
</protein>
<organism evidence="7">
    <name type="scientific">Amorphochlora amoebiformis</name>
    <dbReference type="NCBI Taxonomy" id="1561963"/>
    <lineage>
        <taxon>Eukaryota</taxon>
        <taxon>Sar</taxon>
        <taxon>Rhizaria</taxon>
        <taxon>Cercozoa</taxon>
        <taxon>Chlorarachniophyceae</taxon>
        <taxon>Amorphochlora</taxon>
    </lineage>
</organism>
<dbReference type="Gene3D" id="1.25.40.20">
    <property type="entry name" value="Ankyrin repeat-containing domain"/>
    <property type="match status" value="1"/>
</dbReference>
<feature type="coiled-coil region" evidence="4">
    <location>
        <begin position="19"/>
        <end position="81"/>
    </location>
</feature>
<dbReference type="InterPro" id="IPR000253">
    <property type="entry name" value="FHA_dom"/>
</dbReference>